<evidence type="ECO:0000256" key="1">
    <source>
        <dbReference type="ARBA" id="ARBA00023125"/>
    </source>
</evidence>
<dbReference type="AlphaFoldDB" id="A0A518RCL7"/>
<dbReference type="InterPro" id="IPR009057">
    <property type="entry name" value="Homeodomain-like_sf"/>
</dbReference>
<dbReference type="GO" id="GO:0003677">
    <property type="term" value="F:DNA binding"/>
    <property type="evidence" value="ECO:0007669"/>
    <property type="project" value="UniProtKB-UniRule"/>
</dbReference>
<feature type="domain" description="HTH tetR-type" evidence="3">
    <location>
        <begin position="15"/>
        <end position="75"/>
    </location>
</feature>
<name>A0A518RCL7_9SPHN</name>
<sequence>MEQQEAVPQKRKRSGDRISEIVDLAEAQILATGTLPLSIQAIADAMGSSRALVYAYFSDQNALIDAVLLRAIERLDEAGFTVACRTGDAAGRLVAATSIYLDHVVEHGPVLHYIGREVPRTVTLPEAVRSYRATTIHSLAGALKRELSLPPREALIMVELLGAIPEELARLVRRGELSCEDAHATNRRLVLAGIDSLRPTGL</sequence>
<dbReference type="OrthoDB" id="7211230at2"/>
<dbReference type="PROSITE" id="PS50977">
    <property type="entry name" value="HTH_TETR_2"/>
    <property type="match status" value="1"/>
</dbReference>
<evidence type="ECO:0000256" key="2">
    <source>
        <dbReference type="PROSITE-ProRule" id="PRU00335"/>
    </source>
</evidence>
<keyword evidence="1 2" id="KW-0238">DNA-binding</keyword>
<evidence type="ECO:0000313" key="4">
    <source>
        <dbReference type="EMBL" id="QDX25180.1"/>
    </source>
</evidence>
<dbReference type="Gene3D" id="1.10.357.10">
    <property type="entry name" value="Tetracycline Repressor, domain 2"/>
    <property type="match status" value="1"/>
</dbReference>
<evidence type="ECO:0000313" key="5">
    <source>
        <dbReference type="Proteomes" id="UP000318055"/>
    </source>
</evidence>
<keyword evidence="5" id="KW-1185">Reference proteome</keyword>
<dbReference type="InterPro" id="IPR001647">
    <property type="entry name" value="HTH_TetR"/>
</dbReference>
<gene>
    <name evidence="4" type="ORF">FPZ54_03485</name>
</gene>
<protein>
    <submittedName>
        <fullName evidence="4">TetR/AcrR family transcriptional regulator</fullName>
    </submittedName>
</protein>
<proteinExistence type="predicted"/>
<dbReference type="RefSeq" id="WP_145845020.1">
    <property type="nucleotide sequence ID" value="NZ_CP042239.1"/>
</dbReference>
<dbReference type="Proteomes" id="UP000318055">
    <property type="component" value="Chromosome"/>
</dbReference>
<accession>A0A518RCL7</accession>
<feature type="DNA-binding region" description="H-T-H motif" evidence="2">
    <location>
        <begin position="38"/>
        <end position="57"/>
    </location>
</feature>
<dbReference type="SUPFAM" id="SSF46689">
    <property type="entry name" value="Homeodomain-like"/>
    <property type="match status" value="1"/>
</dbReference>
<reference evidence="4 5" key="1">
    <citation type="submission" date="2019-07" db="EMBL/GenBank/DDBJ databases">
        <title>Sphingomonas alkalisoli sp. nov., isolated from rhizosphere soil of Suaedae salsa.</title>
        <authorList>
            <person name="Zhang H."/>
            <person name="Xu L."/>
            <person name="Zhang J.-X."/>
            <person name="Sun J.-Q."/>
        </authorList>
    </citation>
    <scope>NUCLEOTIDE SEQUENCE [LARGE SCALE GENOMIC DNA]</scope>
    <source>
        <strain evidence="4 5">XS-10</strain>
    </source>
</reference>
<dbReference type="Pfam" id="PF00440">
    <property type="entry name" value="TetR_N"/>
    <property type="match status" value="1"/>
</dbReference>
<evidence type="ECO:0000259" key="3">
    <source>
        <dbReference type="PROSITE" id="PS50977"/>
    </source>
</evidence>
<dbReference type="KEGG" id="ssua:FPZ54_03485"/>
<dbReference type="EMBL" id="CP042239">
    <property type="protein sequence ID" value="QDX25180.1"/>
    <property type="molecule type" value="Genomic_DNA"/>
</dbReference>
<organism evidence="4 5">
    <name type="scientific">Sphingomonas suaedae</name>
    <dbReference type="NCBI Taxonomy" id="2599297"/>
    <lineage>
        <taxon>Bacteria</taxon>
        <taxon>Pseudomonadati</taxon>
        <taxon>Pseudomonadota</taxon>
        <taxon>Alphaproteobacteria</taxon>
        <taxon>Sphingomonadales</taxon>
        <taxon>Sphingomonadaceae</taxon>
        <taxon>Sphingomonas</taxon>
    </lineage>
</organism>